<name>A0A6L2NM07_TANCI</name>
<organism evidence="2">
    <name type="scientific">Tanacetum cinerariifolium</name>
    <name type="common">Dalmatian daisy</name>
    <name type="synonym">Chrysanthemum cinerariifolium</name>
    <dbReference type="NCBI Taxonomy" id="118510"/>
    <lineage>
        <taxon>Eukaryota</taxon>
        <taxon>Viridiplantae</taxon>
        <taxon>Streptophyta</taxon>
        <taxon>Embryophyta</taxon>
        <taxon>Tracheophyta</taxon>
        <taxon>Spermatophyta</taxon>
        <taxon>Magnoliopsida</taxon>
        <taxon>eudicotyledons</taxon>
        <taxon>Gunneridae</taxon>
        <taxon>Pentapetalae</taxon>
        <taxon>asterids</taxon>
        <taxon>campanulids</taxon>
        <taxon>Asterales</taxon>
        <taxon>Asteraceae</taxon>
        <taxon>Asteroideae</taxon>
        <taxon>Anthemideae</taxon>
        <taxon>Anthemidinae</taxon>
        <taxon>Tanacetum</taxon>
    </lineage>
</organism>
<proteinExistence type="predicted"/>
<dbReference type="EMBL" id="BKCJ010009150">
    <property type="protein sequence ID" value="GEU85645.1"/>
    <property type="molecule type" value="Genomic_DNA"/>
</dbReference>
<reference evidence="2" key="1">
    <citation type="journal article" date="2019" name="Sci. Rep.">
        <title>Draft genome of Tanacetum cinerariifolium, the natural source of mosquito coil.</title>
        <authorList>
            <person name="Yamashiro T."/>
            <person name="Shiraishi A."/>
            <person name="Satake H."/>
            <person name="Nakayama K."/>
        </authorList>
    </citation>
    <scope>NUCLEOTIDE SEQUENCE</scope>
</reference>
<dbReference type="PANTHER" id="PTHR33067">
    <property type="entry name" value="RNA-DIRECTED DNA POLYMERASE-RELATED"/>
    <property type="match status" value="1"/>
</dbReference>
<dbReference type="Gene3D" id="2.40.70.10">
    <property type="entry name" value="Acid Proteases"/>
    <property type="match status" value="1"/>
</dbReference>
<gene>
    <name evidence="2" type="ORF">Tci_057623</name>
</gene>
<sequence length="511" mass="58891">MTRSSTKELITPFENPKRVFHSKRRLFETHGLVKSSSPKFDFYSDIEEHSEEEETIEIMTETMEQYLIKTRGNYGSGVARPKINEKTHFELKGQFLKELRENTFSGSELEGANEHIKKFLEIVDLFHIPEVTQDQIMLLAFPISLTEAASRWLRNEPSGLITNWETLKIKFLNKYCPPARTAKKMEEINNFQQELDEILFRAWERFKELLMKCPHHYLTDMQEVILFYNGLDVPTREILDLKGAIPTKTATDAKSYEKEESKVKRGSIEPNPKDHVKLISTAKANSSVIRRIGSGPHAVLNTQYNNLTSEIISFPNRLHGYCCGDWKEARKVKIIKTYDPTLPQKEKDPRSFTLHCFIYDVCFDKAIVDLGESVSVMPFSTYYNLGLGDLAYTRLTIELADRTIKHPRGIAENVLVRIGKFIFSIEFVILDIPEDDDDKGDHEWKNLAGTLIDIPIFVGKFSIISDFSITDDMDITSGVVLGMPFCKKFVLCQKIMERFAYGDKCERMDDE</sequence>
<dbReference type="Pfam" id="PF03732">
    <property type="entry name" value="Retrotrans_gag"/>
    <property type="match status" value="1"/>
</dbReference>
<protein>
    <recommendedName>
        <fullName evidence="1">Retrotransposon gag domain-containing protein</fullName>
    </recommendedName>
</protein>
<comment type="caution">
    <text evidence="2">The sequence shown here is derived from an EMBL/GenBank/DDBJ whole genome shotgun (WGS) entry which is preliminary data.</text>
</comment>
<dbReference type="PANTHER" id="PTHR33067:SF9">
    <property type="entry name" value="RNA-DIRECTED DNA POLYMERASE"/>
    <property type="match status" value="1"/>
</dbReference>
<dbReference type="InterPro" id="IPR021109">
    <property type="entry name" value="Peptidase_aspartic_dom_sf"/>
</dbReference>
<dbReference type="InterPro" id="IPR005162">
    <property type="entry name" value="Retrotrans_gag_dom"/>
</dbReference>
<accession>A0A6L2NM07</accession>
<evidence type="ECO:0000313" key="2">
    <source>
        <dbReference type="EMBL" id="GEU85645.1"/>
    </source>
</evidence>
<dbReference type="CDD" id="cd00303">
    <property type="entry name" value="retropepsin_like"/>
    <property type="match status" value="1"/>
</dbReference>
<dbReference type="AlphaFoldDB" id="A0A6L2NM07"/>
<evidence type="ECO:0000259" key="1">
    <source>
        <dbReference type="Pfam" id="PF03732"/>
    </source>
</evidence>
<feature type="domain" description="Retrotransposon gag" evidence="1">
    <location>
        <begin position="141"/>
        <end position="232"/>
    </location>
</feature>